<evidence type="ECO:0000313" key="1">
    <source>
        <dbReference type="EMBL" id="SHE67957.1"/>
    </source>
</evidence>
<reference evidence="2" key="1">
    <citation type="submission" date="2016-11" db="EMBL/GenBank/DDBJ databases">
        <authorList>
            <person name="Varghese N."/>
            <person name="Submissions S."/>
        </authorList>
    </citation>
    <scope>NUCLEOTIDE SEQUENCE [LARGE SCALE GENOMIC DNA]</scope>
    <source>
        <strain evidence="2">DSM 9756</strain>
    </source>
</reference>
<dbReference type="STRING" id="1121391.SAMN02745206_00654"/>
<protein>
    <recommendedName>
        <fullName evidence="3">20S proteasome, alpha and beta subunits</fullName>
    </recommendedName>
</protein>
<name>A0A1M4VG65_9BACT</name>
<dbReference type="RefSeq" id="WP_073036918.1">
    <property type="nucleotide sequence ID" value="NZ_FQVB01000006.1"/>
</dbReference>
<accession>A0A1M4VG65</accession>
<evidence type="ECO:0008006" key="3">
    <source>
        <dbReference type="Google" id="ProtNLM"/>
    </source>
</evidence>
<gene>
    <name evidence="1" type="ORF">SAMN02745206_00654</name>
</gene>
<sequence length="200" mass="22261">MAQLILTIGKDGIALAADGRAVGFRESGDQEIVAVRRIYPLSTHGVVLVGGGPIAADHMARWADGQGTRHERTLDDRVADALVEMTRLGPTWQREEPANGPFAMAVAGWEMKGERRIPKAYALRRTKDGAAAEPIQDAWTFPRRRVLEDRLKRLVRRVTPLAEILQEMRSALKILTWLKEEVGPPHTFALLTHDGFVEIL</sequence>
<dbReference type="Proteomes" id="UP000184076">
    <property type="component" value="Unassembled WGS sequence"/>
</dbReference>
<dbReference type="OrthoDB" id="9763101at2"/>
<organism evidence="1 2">
    <name type="scientific">Desulfacinum infernum DSM 9756</name>
    <dbReference type="NCBI Taxonomy" id="1121391"/>
    <lineage>
        <taxon>Bacteria</taxon>
        <taxon>Pseudomonadati</taxon>
        <taxon>Thermodesulfobacteriota</taxon>
        <taxon>Syntrophobacteria</taxon>
        <taxon>Syntrophobacterales</taxon>
        <taxon>Syntrophobacteraceae</taxon>
        <taxon>Desulfacinum</taxon>
    </lineage>
</organism>
<proteinExistence type="predicted"/>
<dbReference type="EMBL" id="FQVB01000006">
    <property type="protein sequence ID" value="SHE67957.1"/>
    <property type="molecule type" value="Genomic_DNA"/>
</dbReference>
<evidence type="ECO:0000313" key="2">
    <source>
        <dbReference type="Proteomes" id="UP000184076"/>
    </source>
</evidence>
<keyword evidence="2" id="KW-1185">Reference proteome</keyword>
<dbReference type="AlphaFoldDB" id="A0A1M4VG65"/>